<dbReference type="Pfam" id="PF00665">
    <property type="entry name" value="rve"/>
    <property type="match status" value="1"/>
</dbReference>
<keyword evidence="4" id="KW-0378">Hydrolase</keyword>
<dbReference type="Gene3D" id="3.30.420.10">
    <property type="entry name" value="Ribonuclease H-like superfamily/Ribonuclease H"/>
    <property type="match status" value="1"/>
</dbReference>
<dbReference type="InterPro" id="IPR029472">
    <property type="entry name" value="Copia-like_N"/>
</dbReference>
<protein>
    <submittedName>
        <fullName evidence="4">Retrovirus-related Pol polyprotein from transposon TNT 1-94</fullName>
        <ecNumber evidence="4">3.1.13.-</ecNumber>
    </submittedName>
</protein>
<feature type="compositionally biased region" description="Polar residues" evidence="2">
    <location>
        <begin position="728"/>
        <end position="741"/>
    </location>
</feature>
<dbReference type="SUPFAM" id="SSF53098">
    <property type="entry name" value="Ribonuclease H-like"/>
    <property type="match status" value="1"/>
</dbReference>
<name>A0A0B2NXW1_GLYSO</name>
<gene>
    <name evidence="4" type="ORF">glysoja_034513</name>
</gene>
<feature type="non-terminal residue" evidence="4">
    <location>
        <position position="1"/>
    </location>
</feature>
<dbReference type="Pfam" id="PF07727">
    <property type="entry name" value="RVT_2"/>
    <property type="match status" value="1"/>
</dbReference>
<dbReference type="EMBL" id="KN670568">
    <property type="protein sequence ID" value="KHN01991.1"/>
    <property type="molecule type" value="Genomic_DNA"/>
</dbReference>
<evidence type="ECO:0000313" key="4">
    <source>
        <dbReference type="EMBL" id="KHN01991.1"/>
    </source>
</evidence>
<keyword evidence="1" id="KW-0064">Aspartyl protease</keyword>
<dbReference type="GO" id="GO:0015074">
    <property type="term" value="P:DNA integration"/>
    <property type="evidence" value="ECO:0007669"/>
    <property type="project" value="InterPro"/>
</dbReference>
<accession>A0A0B2NXW1</accession>
<dbReference type="Proteomes" id="UP000053555">
    <property type="component" value="Unassembled WGS sequence"/>
</dbReference>
<evidence type="ECO:0000256" key="2">
    <source>
        <dbReference type="SAM" id="MobiDB-lite"/>
    </source>
</evidence>
<dbReference type="InterPro" id="IPR005162">
    <property type="entry name" value="Retrotrans_gag_dom"/>
</dbReference>
<reference evidence="4" key="1">
    <citation type="submission" date="2014-07" db="EMBL/GenBank/DDBJ databases">
        <title>Identification of a novel salt tolerance gene in wild soybean by whole-genome sequencing.</title>
        <authorList>
            <person name="Lam H.-M."/>
            <person name="Qi X."/>
            <person name="Li M.-W."/>
            <person name="Liu X."/>
            <person name="Xie M."/>
            <person name="Ni M."/>
            <person name="Xu X."/>
        </authorList>
    </citation>
    <scope>NUCLEOTIDE SEQUENCE [LARGE SCALE GENOMIC DNA]</scope>
    <source>
        <tissue evidence="4">Root</tissue>
    </source>
</reference>
<dbReference type="GO" id="GO:0004190">
    <property type="term" value="F:aspartic-type endopeptidase activity"/>
    <property type="evidence" value="ECO:0007669"/>
    <property type="project" value="UniProtKB-KW"/>
</dbReference>
<feature type="domain" description="Integrase catalytic" evidence="3">
    <location>
        <begin position="441"/>
        <end position="615"/>
    </location>
</feature>
<dbReference type="InterPro" id="IPR057670">
    <property type="entry name" value="SH3_retrovirus"/>
</dbReference>
<dbReference type="InterPro" id="IPR054722">
    <property type="entry name" value="PolX-like_BBD"/>
</dbReference>
<sequence length="1311" mass="148896">LDSTNYHSWSRSMIIALSAKNKLEFVDGSAPEPLKTDRTYGAWRRCNNMVLSWIVHSVAASIRQSILWMDKAEDIWRDLKTRYSQGDLLRISDLQQEASTLRQGTLSVTEYFTRLRVIWDEIENFRPDPACTCNVRCSCSAFAIIAQRKLEDRAMQFLRGLNDQYTNIRSHVLLMDPIPAITKIFSYVAQQERQLLGNSSPNLNFEPKDVSINAAKTICNYCGRIGHTENICYKKHGMPLNHETRNKGTSGRKSCTHCGTFQSFTSPWILDSRATDHVTCSLSNLHSYECINPVPVKLPNGHQVHATHSGIVHLSKSITLFNVLYMPAFTFNLISISKLVSSTHCALIFSSTSCMLQDASTRTKIGIVEEKHGLYHLIPDQVNKVICSTIIHPKCKIIPIDLWHFRMGHLSTERLQCMKPHYPILRNDKTFVCNTCHYAKHKKLPFSSSTSHASHIFYLLHVDIWGPCSKPSMHGHKYFLTIVDDHSRFTWVHLMHTKAETRDIIVNFIASVETQYNKKIKKIRSDNGYEFLMPSFYASKGIMHQTTCVETPEQNGIAERKHQHLLNVTRALLFQANLPSNFWCYALLHATYLVNCIPTPFLHNVSPYEKLHGHLPEISHLRVFGCLCYASTLKANRKKLDPRAHPCIFIGFKASTKGYLVYNLHLHSIITSRNVVFYEDHFSQIPETQSSHPESSTILPKSFNISPHDPIIEKPPQPVIQETTDHTPLQLTSTDESAFSQRTKHEPRRSTRPKHAPTYLQDYHHSLSSHDTKVSTSSRYPLSSVLSYSRLSHTHKHFVMSISSTVEPSSYAEASQYDCWIKAMEAELQALQSNNTWKLTLLPPHKTAIGCRWVYKIKHRADGSIERYKARLVAKGYTQMEGLDYLYAFSPVAKLTIVRLLLAMVAFNQWHLRQLDVNNAFLHGELDEEVYMQVPPGLSVPNSQMVCRLQRSLYELKQASRQWFTKLSGLLISLGFEKSHSDHSLFLRFTGSIITALLVYVDDIILTGNSESEIQDVIKLLDQAFKIKDLGNLKYFLGMEIARSSSGIHLCQRKYTLDILSDSGMLGCQPNVTPMDYSTKLQATAGTPLSTEASSSYRRLIGRLIYLTNTRPDITYAVQQLSQYMSNPTSVHQQAAYRILRYLKGTSGSGIFLSATGTPQLRAFSDSDWAGCQDSRKSTTGFVIYLGSSPVSWQSKKQSTVSRSSSEAEYRAMATTTCELQWLTYLLQDFRHNFTKPATIYCDNQSAIQIATNPVFHERTKHIEIDCHIVRQKVTSGLLKLLPVPSSLQLADIFTKALPPTVFQNLCNKLG</sequence>
<dbReference type="InterPro" id="IPR012337">
    <property type="entry name" value="RNaseH-like_sf"/>
</dbReference>
<dbReference type="Pfam" id="PF25597">
    <property type="entry name" value="SH3_retrovirus"/>
    <property type="match status" value="1"/>
</dbReference>
<dbReference type="InterPro" id="IPR036397">
    <property type="entry name" value="RNaseH_sf"/>
</dbReference>
<dbReference type="PANTHER" id="PTHR11439">
    <property type="entry name" value="GAG-POL-RELATED RETROTRANSPOSON"/>
    <property type="match status" value="1"/>
</dbReference>
<feature type="non-terminal residue" evidence="4">
    <location>
        <position position="1311"/>
    </location>
</feature>
<dbReference type="InterPro" id="IPR025724">
    <property type="entry name" value="GAG-pre-integrase_dom"/>
</dbReference>
<dbReference type="InterPro" id="IPR043502">
    <property type="entry name" value="DNA/RNA_pol_sf"/>
</dbReference>
<evidence type="ECO:0000256" key="1">
    <source>
        <dbReference type="ARBA" id="ARBA00022750"/>
    </source>
</evidence>
<dbReference type="PANTHER" id="PTHR11439:SF498">
    <property type="entry name" value="DNAK FAMILY PROTEIN"/>
    <property type="match status" value="1"/>
</dbReference>
<dbReference type="SUPFAM" id="SSF56672">
    <property type="entry name" value="DNA/RNA polymerases"/>
    <property type="match status" value="1"/>
</dbReference>
<dbReference type="InterPro" id="IPR001584">
    <property type="entry name" value="Integrase_cat-core"/>
</dbReference>
<proteinExistence type="predicted"/>
<dbReference type="InterPro" id="IPR013103">
    <property type="entry name" value="RVT_2"/>
</dbReference>
<dbReference type="EC" id="3.1.13.-" evidence="4"/>
<dbReference type="GO" id="GO:0003676">
    <property type="term" value="F:nucleic acid binding"/>
    <property type="evidence" value="ECO:0007669"/>
    <property type="project" value="InterPro"/>
</dbReference>
<feature type="compositionally biased region" description="Basic residues" evidence="2">
    <location>
        <begin position="745"/>
        <end position="755"/>
    </location>
</feature>
<organism evidence="4">
    <name type="scientific">Glycine soja</name>
    <name type="common">Wild soybean</name>
    <dbReference type="NCBI Taxonomy" id="3848"/>
    <lineage>
        <taxon>Eukaryota</taxon>
        <taxon>Viridiplantae</taxon>
        <taxon>Streptophyta</taxon>
        <taxon>Embryophyta</taxon>
        <taxon>Tracheophyta</taxon>
        <taxon>Spermatophyta</taxon>
        <taxon>Magnoliopsida</taxon>
        <taxon>eudicotyledons</taxon>
        <taxon>Gunneridae</taxon>
        <taxon>Pentapetalae</taxon>
        <taxon>rosids</taxon>
        <taxon>fabids</taxon>
        <taxon>Fabales</taxon>
        <taxon>Fabaceae</taxon>
        <taxon>Papilionoideae</taxon>
        <taxon>50 kb inversion clade</taxon>
        <taxon>NPAAA clade</taxon>
        <taxon>indigoferoid/millettioid clade</taxon>
        <taxon>Phaseoleae</taxon>
        <taxon>Glycine</taxon>
        <taxon>Glycine subgen. Soja</taxon>
    </lineage>
</organism>
<evidence type="ECO:0000259" key="3">
    <source>
        <dbReference type="PROSITE" id="PS50994"/>
    </source>
</evidence>
<feature type="region of interest" description="Disordered" evidence="2">
    <location>
        <begin position="728"/>
        <end position="756"/>
    </location>
</feature>
<dbReference type="Pfam" id="PF22936">
    <property type="entry name" value="Pol_BBD"/>
    <property type="match status" value="1"/>
</dbReference>
<dbReference type="CDD" id="cd09272">
    <property type="entry name" value="RNase_HI_RT_Ty1"/>
    <property type="match status" value="1"/>
</dbReference>
<dbReference type="Pfam" id="PF13976">
    <property type="entry name" value="gag_pre-integrs"/>
    <property type="match status" value="1"/>
</dbReference>
<keyword evidence="1" id="KW-0645">Protease</keyword>
<dbReference type="Pfam" id="PF03732">
    <property type="entry name" value="Retrotrans_gag"/>
    <property type="match status" value="1"/>
</dbReference>
<dbReference type="Pfam" id="PF14244">
    <property type="entry name" value="Retrotran_gag_3"/>
    <property type="match status" value="1"/>
</dbReference>
<dbReference type="PROSITE" id="PS50994">
    <property type="entry name" value="INTEGRASE"/>
    <property type="match status" value="1"/>
</dbReference>